<organism evidence="1 2">
    <name type="scientific">Steinernema hermaphroditum</name>
    <dbReference type="NCBI Taxonomy" id="289476"/>
    <lineage>
        <taxon>Eukaryota</taxon>
        <taxon>Metazoa</taxon>
        <taxon>Ecdysozoa</taxon>
        <taxon>Nematoda</taxon>
        <taxon>Chromadorea</taxon>
        <taxon>Rhabditida</taxon>
        <taxon>Tylenchina</taxon>
        <taxon>Panagrolaimomorpha</taxon>
        <taxon>Strongyloidoidea</taxon>
        <taxon>Steinernematidae</taxon>
        <taxon>Steinernema</taxon>
    </lineage>
</organism>
<dbReference type="EMBL" id="JAUCMV010000005">
    <property type="protein sequence ID" value="KAK0395456.1"/>
    <property type="molecule type" value="Genomic_DNA"/>
</dbReference>
<name>A0AA39GYI3_9BILA</name>
<comment type="caution">
    <text evidence="1">The sequence shown here is derived from an EMBL/GenBank/DDBJ whole genome shotgun (WGS) entry which is preliminary data.</text>
</comment>
<protein>
    <submittedName>
        <fullName evidence="1">Uncharacterized protein</fullName>
    </submittedName>
</protein>
<evidence type="ECO:0000313" key="2">
    <source>
        <dbReference type="Proteomes" id="UP001175271"/>
    </source>
</evidence>
<accession>A0AA39GYI3</accession>
<proteinExistence type="predicted"/>
<dbReference type="AlphaFoldDB" id="A0AA39GYI3"/>
<gene>
    <name evidence="1" type="ORF">QR680_001286</name>
</gene>
<keyword evidence="2" id="KW-1185">Reference proteome</keyword>
<evidence type="ECO:0000313" key="1">
    <source>
        <dbReference type="EMBL" id="KAK0395456.1"/>
    </source>
</evidence>
<dbReference type="Proteomes" id="UP001175271">
    <property type="component" value="Unassembled WGS sequence"/>
</dbReference>
<sequence length="101" mass="11319">MLPYQISAGPEALCFCDPAWNLDTGLDSQGTQFRHVQQYHAICDHFGMETLLANSLELRGARQMRCPLLPILRLQHDVAAILTPLHIRSTFAASVLYPNDL</sequence>
<reference evidence="1" key="1">
    <citation type="submission" date="2023-06" db="EMBL/GenBank/DDBJ databases">
        <title>Genomic analysis of the entomopathogenic nematode Steinernema hermaphroditum.</title>
        <authorList>
            <person name="Schwarz E.M."/>
            <person name="Heppert J.K."/>
            <person name="Baniya A."/>
            <person name="Schwartz H.T."/>
            <person name="Tan C.-H."/>
            <person name="Antoshechkin I."/>
            <person name="Sternberg P.W."/>
            <person name="Goodrich-Blair H."/>
            <person name="Dillman A.R."/>
        </authorList>
    </citation>
    <scope>NUCLEOTIDE SEQUENCE</scope>
    <source>
        <strain evidence="1">PS9179</strain>
        <tissue evidence="1">Whole animal</tissue>
    </source>
</reference>